<dbReference type="EMBL" id="HG739158">
    <property type="protein sequence ID" value="CDP13291.1"/>
    <property type="molecule type" value="Genomic_DNA"/>
</dbReference>
<evidence type="ECO:0000313" key="7">
    <source>
        <dbReference type="Proteomes" id="UP000295252"/>
    </source>
</evidence>
<evidence type="ECO:0000256" key="5">
    <source>
        <dbReference type="ARBA" id="ARBA00023315"/>
    </source>
</evidence>
<reference evidence="7" key="1">
    <citation type="journal article" date="2014" name="Science">
        <title>The coffee genome provides insight into the convergent evolution of caffeine biosynthesis.</title>
        <authorList>
            <person name="Denoeud F."/>
            <person name="Carretero-Paulet L."/>
            <person name="Dereeper A."/>
            <person name="Droc G."/>
            <person name="Guyot R."/>
            <person name="Pietrella M."/>
            <person name="Zheng C."/>
            <person name="Alberti A."/>
            <person name="Anthony F."/>
            <person name="Aprea G."/>
            <person name="Aury J.M."/>
            <person name="Bento P."/>
            <person name="Bernard M."/>
            <person name="Bocs S."/>
            <person name="Campa C."/>
            <person name="Cenci A."/>
            <person name="Combes M.C."/>
            <person name="Crouzillat D."/>
            <person name="Da Silva C."/>
            <person name="Daddiego L."/>
            <person name="De Bellis F."/>
            <person name="Dussert S."/>
            <person name="Garsmeur O."/>
            <person name="Gayraud T."/>
            <person name="Guignon V."/>
            <person name="Jahn K."/>
            <person name="Jamilloux V."/>
            <person name="Joet T."/>
            <person name="Labadie K."/>
            <person name="Lan T."/>
            <person name="Leclercq J."/>
            <person name="Lepelley M."/>
            <person name="Leroy T."/>
            <person name="Li L.T."/>
            <person name="Librado P."/>
            <person name="Lopez L."/>
            <person name="Munoz A."/>
            <person name="Noel B."/>
            <person name="Pallavicini A."/>
            <person name="Perrotta G."/>
            <person name="Poncet V."/>
            <person name="Pot D."/>
            <person name="Priyono X."/>
            <person name="Rigoreau M."/>
            <person name="Rouard M."/>
            <person name="Rozas J."/>
            <person name="Tranchant-Dubreuil C."/>
            <person name="VanBuren R."/>
            <person name="Zhang Q."/>
            <person name="Andrade A.C."/>
            <person name="Argout X."/>
            <person name="Bertrand B."/>
            <person name="de Kochko A."/>
            <person name="Graziosi G."/>
            <person name="Henry R.J."/>
            <person name="Jayarama X."/>
            <person name="Ming R."/>
            <person name="Nagai C."/>
            <person name="Rounsley S."/>
            <person name="Sankoff D."/>
            <person name="Giuliano G."/>
            <person name="Albert V.A."/>
            <person name="Wincker P."/>
            <person name="Lashermes P."/>
        </authorList>
    </citation>
    <scope>NUCLEOTIDE SEQUENCE [LARGE SCALE GENOMIC DNA]</scope>
    <source>
        <strain evidence="7">cv. DH200-94</strain>
    </source>
</reference>
<keyword evidence="4" id="KW-0808">Transferase</keyword>
<evidence type="ECO:0008006" key="8">
    <source>
        <dbReference type="Google" id="ProtNLM"/>
    </source>
</evidence>
<comment type="subunit">
    <text evidence="2">Monomer.</text>
</comment>
<dbReference type="OrthoDB" id="671439at2759"/>
<dbReference type="PANTHER" id="PTHR31623:SF17">
    <property type="entry name" value="F21J9.9"/>
    <property type="match status" value="1"/>
</dbReference>
<dbReference type="GO" id="GO:0016746">
    <property type="term" value="F:acyltransferase activity"/>
    <property type="evidence" value="ECO:0007669"/>
    <property type="project" value="UniProtKB-KW"/>
</dbReference>
<evidence type="ECO:0000256" key="2">
    <source>
        <dbReference type="ARBA" id="ARBA00011245"/>
    </source>
</evidence>
<evidence type="ECO:0000256" key="4">
    <source>
        <dbReference type="ARBA" id="ARBA00022679"/>
    </source>
</evidence>
<proteinExistence type="inferred from homology"/>
<keyword evidence="5" id="KW-0012">Acyltransferase</keyword>
<evidence type="ECO:0000256" key="1">
    <source>
        <dbReference type="ARBA" id="ARBA00009861"/>
    </source>
</evidence>
<dbReference type="STRING" id="49390.A0A068UY11"/>
<dbReference type="GO" id="GO:0009820">
    <property type="term" value="P:alkaloid metabolic process"/>
    <property type="evidence" value="ECO:0007669"/>
    <property type="project" value="UniProtKB-KW"/>
</dbReference>
<comment type="similarity">
    <text evidence="1">Belongs to the plant acyltransferase family.</text>
</comment>
<evidence type="ECO:0000256" key="3">
    <source>
        <dbReference type="ARBA" id="ARBA00022589"/>
    </source>
</evidence>
<dbReference type="PANTHER" id="PTHR31623">
    <property type="entry name" value="F21J9.9"/>
    <property type="match status" value="1"/>
</dbReference>
<dbReference type="PhylomeDB" id="A0A068UY11"/>
<gene>
    <name evidence="6" type="ORF">GSCOC_T00038181001</name>
</gene>
<dbReference type="Pfam" id="PF02458">
    <property type="entry name" value="Transferase"/>
    <property type="match status" value="1"/>
</dbReference>
<accession>A0A068UY11</accession>
<dbReference type="Gramene" id="CDP13291">
    <property type="protein sequence ID" value="CDP13291"/>
    <property type="gene ID" value="GSCOC_T00038181001"/>
</dbReference>
<dbReference type="Proteomes" id="UP000295252">
    <property type="component" value="Chromosome III"/>
</dbReference>
<dbReference type="InParanoid" id="A0A068UY11"/>
<dbReference type="AlphaFoldDB" id="A0A068UY11"/>
<keyword evidence="7" id="KW-1185">Reference proteome</keyword>
<name>A0A068UY11_COFCA</name>
<dbReference type="InterPro" id="IPR023213">
    <property type="entry name" value="CAT-like_dom_sf"/>
</dbReference>
<organism evidence="6 7">
    <name type="scientific">Coffea canephora</name>
    <name type="common">Robusta coffee</name>
    <dbReference type="NCBI Taxonomy" id="49390"/>
    <lineage>
        <taxon>Eukaryota</taxon>
        <taxon>Viridiplantae</taxon>
        <taxon>Streptophyta</taxon>
        <taxon>Embryophyta</taxon>
        <taxon>Tracheophyta</taxon>
        <taxon>Spermatophyta</taxon>
        <taxon>Magnoliopsida</taxon>
        <taxon>eudicotyledons</taxon>
        <taxon>Gunneridae</taxon>
        <taxon>Pentapetalae</taxon>
        <taxon>asterids</taxon>
        <taxon>lamiids</taxon>
        <taxon>Gentianales</taxon>
        <taxon>Rubiaceae</taxon>
        <taxon>Ixoroideae</taxon>
        <taxon>Gardenieae complex</taxon>
        <taxon>Bertiereae - Coffeeae clade</taxon>
        <taxon>Coffeeae</taxon>
        <taxon>Coffea</taxon>
    </lineage>
</organism>
<dbReference type="OMA" id="FCATKVE"/>
<protein>
    <recommendedName>
        <fullName evidence="8">Vinorine synthase-like</fullName>
    </recommendedName>
</protein>
<keyword evidence="3" id="KW-0017">Alkaloid metabolism</keyword>
<evidence type="ECO:0000313" key="6">
    <source>
        <dbReference type="EMBL" id="CDP13291.1"/>
    </source>
</evidence>
<sequence length="443" mass="49674">MKVDVQVISRYTIKPSSPTPDHLQHYPLSFLDQINPPVFMPLVLFYPSEQNHLITSTPGPDKLNQLKKSLSEALTRFYPLAGRLIGNTYVDCNDEGIPYVEARASCGLSDFLDNPIPGELNKFLPCDLDDVKDIGMVIQVTLFECGGVAVGVAISHKIADATSLFLFVTSWATISRRDSHDTRSPIYESAAIFPPRDVAGYNHALGMVKKDEIVTKRLVFTATKIASLREKYTTNSNTATGDEYHQIRPTRIEALSAFIWTRFLTATTGHKVNRDKMYMLNHAVNLRPRMHPPLSECYFGNLSRPAITIPSFDNDEQGYGIVNQVRDAIRNVGGDQYVTKLREGDKHLNFIRERAKLVNKGEVVSFSFTSLCRFPSYEADFGWGKPVWIGSASLTFKNLVVFLDTRSGDGIEAWINMKLEDMAKLEADKELLKYVSTSTDAKT</sequence>
<dbReference type="Gene3D" id="3.30.559.10">
    <property type="entry name" value="Chloramphenicol acetyltransferase-like domain"/>
    <property type="match status" value="2"/>
</dbReference>